<comment type="subcellular location">
    <subcellularLocation>
        <location evidence="1">Cell outer membrane</location>
        <topology evidence="1">Multi-pass membrane protein</topology>
    </subcellularLocation>
</comment>
<dbReference type="EMBL" id="UINC01004373">
    <property type="protein sequence ID" value="SVA13846.1"/>
    <property type="molecule type" value="Genomic_DNA"/>
</dbReference>
<dbReference type="InterPro" id="IPR000531">
    <property type="entry name" value="Beta-barrel_TonB"/>
</dbReference>
<reference evidence="12" key="1">
    <citation type="submission" date="2018-05" db="EMBL/GenBank/DDBJ databases">
        <authorList>
            <person name="Lanie J.A."/>
            <person name="Ng W.-L."/>
            <person name="Kazmierczak K.M."/>
            <person name="Andrzejewski T.M."/>
            <person name="Davidsen T.M."/>
            <person name="Wayne K.J."/>
            <person name="Tettelin H."/>
            <person name="Glass J.I."/>
            <person name="Rusch D."/>
            <person name="Podicherti R."/>
            <person name="Tsui H.-C.T."/>
            <person name="Winkler M.E."/>
        </authorList>
    </citation>
    <scope>NUCLEOTIDE SEQUENCE</scope>
</reference>
<dbReference type="InterPro" id="IPR012910">
    <property type="entry name" value="Plug_dom"/>
</dbReference>
<dbReference type="PANTHER" id="PTHR32552">
    <property type="entry name" value="FERRICHROME IRON RECEPTOR-RELATED"/>
    <property type="match status" value="1"/>
</dbReference>
<keyword evidence="5" id="KW-0408">Iron</keyword>
<dbReference type="GO" id="GO:0006826">
    <property type="term" value="P:iron ion transport"/>
    <property type="evidence" value="ECO:0007669"/>
    <property type="project" value="UniProtKB-KW"/>
</dbReference>
<keyword evidence="8" id="KW-0472">Membrane</keyword>
<gene>
    <name evidence="12" type="ORF">METZ01_LOCUS66700</name>
</gene>
<evidence type="ECO:0000256" key="2">
    <source>
        <dbReference type="ARBA" id="ARBA00022448"/>
    </source>
</evidence>
<evidence type="ECO:0000313" key="12">
    <source>
        <dbReference type="EMBL" id="SVA13846.1"/>
    </source>
</evidence>
<dbReference type="PANTHER" id="PTHR32552:SF81">
    <property type="entry name" value="TONB-DEPENDENT OUTER MEMBRANE RECEPTOR"/>
    <property type="match status" value="1"/>
</dbReference>
<dbReference type="InterPro" id="IPR036942">
    <property type="entry name" value="Beta-barrel_TonB_sf"/>
</dbReference>
<evidence type="ECO:0000256" key="3">
    <source>
        <dbReference type="ARBA" id="ARBA00022496"/>
    </source>
</evidence>
<evidence type="ECO:0000256" key="7">
    <source>
        <dbReference type="ARBA" id="ARBA00023077"/>
    </source>
</evidence>
<dbReference type="Pfam" id="PF00593">
    <property type="entry name" value="TonB_dep_Rec_b-barrel"/>
    <property type="match status" value="1"/>
</dbReference>
<evidence type="ECO:0008006" key="13">
    <source>
        <dbReference type="Google" id="ProtNLM"/>
    </source>
</evidence>
<evidence type="ECO:0000259" key="10">
    <source>
        <dbReference type="Pfam" id="PF00593"/>
    </source>
</evidence>
<keyword evidence="2" id="KW-0813">Transport</keyword>
<evidence type="ECO:0000256" key="4">
    <source>
        <dbReference type="ARBA" id="ARBA00022692"/>
    </source>
</evidence>
<evidence type="ECO:0000256" key="5">
    <source>
        <dbReference type="ARBA" id="ARBA00023004"/>
    </source>
</evidence>
<dbReference type="SUPFAM" id="SSF56935">
    <property type="entry name" value="Porins"/>
    <property type="match status" value="1"/>
</dbReference>
<protein>
    <recommendedName>
        <fullName evidence="13">TonB-dependent receptor plug domain-containing protein</fullName>
    </recommendedName>
</protein>
<sequence>MSISSKKGILFLSLLLPFSPFGVTAEDEDKKERGGIEEITVTAEKRESTVSDTSMSISAFDSTLIEDLGLQGPDDLMDQLPATTRDAFDVRIRGIGRNFRSLGGDPGVATYYNGVYSPDFGIASTENYYYDVERIEVLRGPQGTLYGRNSIGGAINYITKAPSFEPEGEVRMLAGDYSALHYYGLASGPVTDKLAYRISFAKMDRDGVQDCLGPCRDTDSLDDSNNVLTFLYKPSDDLEMQVRINDRLSDRIIGQRVLITEGYGPNRGTRNTTDEVYGLRAVPAGTPGAITFTSPVTGAVGYGAPLRAGVDLGPWPGAYNPAYGRTDNNVLGNFKVQVNDDPRCNKFPYRGGCDSNHSAFEHSGIQGHINWDVNDTTAIKYIYGYVDFDYNFNIERDQTDSSWNKERITVEEDTHMITHELNILWEIGSDIEVTSGIFYMEEQRIQDYTVSNSISAFMNPASYGTLDLPFPFLGGVSTAALLGATNLCVGGGRDWIGSGPLNTTISCRWGGNEHGDVYRHLNQVNTDATAYYTQATWTMDEEFALTLGVRHAEDEKSVSEKRGGYAELYLGYAQAWMPVLAAYAGQGLPLAELTAAGQGNFSFWSGAATQLTPLAYTNLAMGNAVYTANPAMPIAPKCAIQDQGTCATPMRLMQGFPYAYTSYTTGDDEWSDTNFRVNLDWTPNEDQLYYFSYTTGYRSGGYSLGVTGARDQARDSYGLPIAGSPLSPITYDKEEVGAFEVGYKGVHLDNNLQVFAAIYHYDYDGYQDQVETLDPTRGPNGSGVNLVTNADGITNQGWEVELTYQASERLTLYGNYSYTDTEYGEDYFILSIDDPAMPQSIFRDFTQDAVGITTIAGEGTNAFVKNSKGYPLKGIPETKYTLRATYEMDAGFGPVWWNLSHSYTGDFSASGIDRALDRVPDRDITNLSASWWSDDGNTSIRFHVANLTDEEDIYGLSSLTSNNNYQLYGSPLAPRTYYLDIRYKF</sequence>
<feature type="domain" description="TonB-dependent receptor plug" evidence="11">
    <location>
        <begin position="50"/>
        <end position="154"/>
    </location>
</feature>
<proteinExistence type="predicted"/>
<evidence type="ECO:0000256" key="8">
    <source>
        <dbReference type="ARBA" id="ARBA00023136"/>
    </source>
</evidence>
<dbReference type="InterPro" id="IPR039426">
    <property type="entry name" value="TonB-dep_rcpt-like"/>
</dbReference>
<evidence type="ECO:0000259" key="11">
    <source>
        <dbReference type="Pfam" id="PF07715"/>
    </source>
</evidence>
<organism evidence="12">
    <name type="scientific">marine metagenome</name>
    <dbReference type="NCBI Taxonomy" id="408172"/>
    <lineage>
        <taxon>unclassified sequences</taxon>
        <taxon>metagenomes</taxon>
        <taxon>ecological metagenomes</taxon>
    </lineage>
</organism>
<accession>A0A381TCG9</accession>
<keyword evidence="9" id="KW-0998">Cell outer membrane</keyword>
<feature type="domain" description="TonB-dependent receptor-like beta-barrel" evidence="10">
    <location>
        <begin position="656"/>
        <end position="947"/>
    </location>
</feature>
<evidence type="ECO:0000256" key="9">
    <source>
        <dbReference type="ARBA" id="ARBA00023237"/>
    </source>
</evidence>
<keyword evidence="6" id="KW-0406">Ion transport</keyword>
<keyword evidence="4" id="KW-0812">Transmembrane</keyword>
<dbReference type="PROSITE" id="PS52016">
    <property type="entry name" value="TONB_DEPENDENT_REC_3"/>
    <property type="match status" value="1"/>
</dbReference>
<dbReference type="Pfam" id="PF07715">
    <property type="entry name" value="Plug"/>
    <property type="match status" value="1"/>
</dbReference>
<keyword evidence="7" id="KW-0798">TonB box</keyword>
<evidence type="ECO:0000256" key="1">
    <source>
        <dbReference type="ARBA" id="ARBA00004571"/>
    </source>
</evidence>
<evidence type="ECO:0000256" key="6">
    <source>
        <dbReference type="ARBA" id="ARBA00023065"/>
    </source>
</evidence>
<dbReference type="AlphaFoldDB" id="A0A381TCG9"/>
<keyword evidence="3" id="KW-0410">Iron transport</keyword>
<dbReference type="Gene3D" id="2.40.170.20">
    <property type="entry name" value="TonB-dependent receptor, beta-barrel domain"/>
    <property type="match status" value="2"/>
</dbReference>
<dbReference type="GO" id="GO:0009279">
    <property type="term" value="C:cell outer membrane"/>
    <property type="evidence" value="ECO:0007669"/>
    <property type="project" value="UniProtKB-SubCell"/>
</dbReference>
<name>A0A381TCG9_9ZZZZ</name>